<dbReference type="SUPFAM" id="SSF46565">
    <property type="entry name" value="Chaperone J-domain"/>
    <property type="match status" value="1"/>
</dbReference>
<organism evidence="4 5">
    <name type="scientific">Niveibacterium umoris</name>
    <dbReference type="NCBI Taxonomy" id="1193620"/>
    <lineage>
        <taxon>Bacteria</taxon>
        <taxon>Pseudomonadati</taxon>
        <taxon>Pseudomonadota</taxon>
        <taxon>Betaproteobacteria</taxon>
        <taxon>Rhodocyclales</taxon>
        <taxon>Rhodocyclaceae</taxon>
        <taxon>Niveibacterium</taxon>
    </lineage>
</organism>
<evidence type="ECO:0000313" key="5">
    <source>
        <dbReference type="Proteomes" id="UP000561045"/>
    </source>
</evidence>
<reference evidence="4 5" key="1">
    <citation type="submission" date="2020-08" db="EMBL/GenBank/DDBJ databases">
        <title>Genomic Encyclopedia of Type Strains, Phase IV (KMG-IV): sequencing the most valuable type-strain genomes for metagenomic binning, comparative biology and taxonomic classification.</title>
        <authorList>
            <person name="Goeker M."/>
        </authorList>
    </citation>
    <scope>NUCLEOTIDE SEQUENCE [LARGE SCALE GENOMIC DNA]</scope>
    <source>
        <strain evidence="4 5">DSM 106739</strain>
    </source>
</reference>
<evidence type="ECO:0000313" key="4">
    <source>
        <dbReference type="EMBL" id="MBB4013374.1"/>
    </source>
</evidence>
<dbReference type="EMBL" id="JACIET010000002">
    <property type="protein sequence ID" value="MBB4013374.1"/>
    <property type="molecule type" value="Genomic_DNA"/>
</dbReference>
<feature type="transmembrane region" description="Helical" evidence="2">
    <location>
        <begin position="98"/>
        <end position="120"/>
    </location>
</feature>
<dbReference type="RefSeq" id="WP_183635256.1">
    <property type="nucleotide sequence ID" value="NZ_BAABLE010000005.1"/>
</dbReference>
<feature type="compositionally biased region" description="Basic and acidic residues" evidence="1">
    <location>
        <begin position="159"/>
        <end position="247"/>
    </location>
</feature>
<protein>
    <submittedName>
        <fullName evidence="4">Curved DNA-binding protein CbpA</fullName>
    </submittedName>
</protein>
<evidence type="ECO:0000259" key="3">
    <source>
        <dbReference type="PROSITE" id="PS50076"/>
    </source>
</evidence>
<dbReference type="InterPro" id="IPR036869">
    <property type="entry name" value="J_dom_sf"/>
</dbReference>
<accession>A0A840BLN7</accession>
<feature type="domain" description="J" evidence="3">
    <location>
        <begin position="4"/>
        <end position="68"/>
    </location>
</feature>
<keyword evidence="2" id="KW-1133">Transmembrane helix</keyword>
<proteinExistence type="predicted"/>
<keyword evidence="4" id="KW-0238">DNA-binding</keyword>
<keyword evidence="2" id="KW-0812">Transmembrane</keyword>
<dbReference type="AlphaFoldDB" id="A0A840BLN7"/>
<evidence type="ECO:0000256" key="1">
    <source>
        <dbReference type="SAM" id="MobiDB-lite"/>
    </source>
</evidence>
<name>A0A840BLN7_9RHOO</name>
<dbReference type="PROSITE" id="PS50076">
    <property type="entry name" value="DNAJ_2"/>
    <property type="match status" value="1"/>
</dbReference>
<keyword evidence="5" id="KW-1185">Reference proteome</keyword>
<sequence>MPRTLYQILGCHPHATADELCAAWQRLSVPLEREAATSGTSASRLAEINAAWGVLGNPEARAAYDATLPPEAFDVLPEPEMLPEPAGRPLFDWRAGRLIITIAALTLIAFGWSSCRAWMWNRNEAASAEAWQAELRAREAAARTEGQTQGGDGAPGESWEARAQRDADQRAFEEARRRSDENMADRERNRENEAAEAQAARERAEAEREQAREDAAEEAQRQRERTERERAEVERLQEENNRVMRLR</sequence>
<dbReference type="Gene3D" id="1.10.287.110">
    <property type="entry name" value="DnaJ domain"/>
    <property type="match status" value="1"/>
</dbReference>
<dbReference type="InterPro" id="IPR001623">
    <property type="entry name" value="DnaJ_domain"/>
</dbReference>
<dbReference type="Pfam" id="PF00226">
    <property type="entry name" value="DnaJ"/>
    <property type="match status" value="1"/>
</dbReference>
<dbReference type="Proteomes" id="UP000561045">
    <property type="component" value="Unassembled WGS sequence"/>
</dbReference>
<dbReference type="GO" id="GO:0003677">
    <property type="term" value="F:DNA binding"/>
    <property type="evidence" value="ECO:0007669"/>
    <property type="project" value="UniProtKB-KW"/>
</dbReference>
<gene>
    <name evidence="4" type="ORF">GGR36_002720</name>
</gene>
<keyword evidence="2" id="KW-0472">Membrane</keyword>
<feature type="region of interest" description="Disordered" evidence="1">
    <location>
        <begin position="138"/>
        <end position="247"/>
    </location>
</feature>
<evidence type="ECO:0000256" key="2">
    <source>
        <dbReference type="SAM" id="Phobius"/>
    </source>
</evidence>
<comment type="caution">
    <text evidence="4">The sequence shown here is derived from an EMBL/GenBank/DDBJ whole genome shotgun (WGS) entry which is preliminary data.</text>
</comment>